<keyword evidence="5" id="KW-0472">Membrane</keyword>
<dbReference type="KEGG" id="muo:115466277"/>
<dbReference type="Pfam" id="PF23619">
    <property type="entry name" value="Ig_VWA7"/>
    <property type="match status" value="1"/>
</dbReference>
<evidence type="ECO:0000259" key="6">
    <source>
        <dbReference type="Pfam" id="PF23560"/>
    </source>
</evidence>
<evidence type="ECO:0000313" key="12">
    <source>
        <dbReference type="RefSeq" id="XP_030053293.1"/>
    </source>
</evidence>
<dbReference type="AlphaFoldDB" id="A0A6P7XLA6"/>
<evidence type="ECO:0000313" key="11">
    <source>
        <dbReference type="Proteomes" id="UP000515156"/>
    </source>
</evidence>
<feature type="domain" description="VWA7 Ig-like" evidence="8">
    <location>
        <begin position="748"/>
        <end position="847"/>
    </location>
</feature>
<comment type="subcellular location">
    <subcellularLocation>
        <location evidence="1">Secreted</location>
    </subcellularLocation>
</comment>
<dbReference type="PANTHER" id="PTHR14905:SF7">
    <property type="entry name" value="VON WILLEBRAND FACTOR A DOMAIN-CONTAINING PROTEIN 7"/>
    <property type="match status" value="1"/>
</dbReference>
<feature type="domain" description="VWA7 N-terminal" evidence="10">
    <location>
        <begin position="106"/>
        <end position="332"/>
    </location>
</feature>
<evidence type="ECO:0000259" key="9">
    <source>
        <dbReference type="Pfam" id="PF25106"/>
    </source>
</evidence>
<accession>A0A6P7XLA6</accession>
<evidence type="ECO:0000259" key="7">
    <source>
        <dbReference type="Pfam" id="PF23610"/>
    </source>
</evidence>
<dbReference type="RefSeq" id="XP_030053293.1">
    <property type="nucleotide sequence ID" value="XM_030197433.1"/>
</dbReference>
<keyword evidence="2" id="KW-0964">Secreted</keyword>
<dbReference type="FunCoup" id="A0A6P7XLA6">
    <property type="interactions" value="20"/>
</dbReference>
<reference evidence="12" key="1">
    <citation type="submission" date="2025-08" db="UniProtKB">
        <authorList>
            <consortium name="RefSeq"/>
        </authorList>
    </citation>
    <scope>IDENTIFICATION</scope>
</reference>
<evidence type="ECO:0000259" key="8">
    <source>
        <dbReference type="Pfam" id="PF23619"/>
    </source>
</evidence>
<dbReference type="InterPro" id="IPR056861">
    <property type="entry name" value="HMCN1-like_VWA"/>
</dbReference>
<dbReference type="PANTHER" id="PTHR14905">
    <property type="entry name" value="NG37"/>
    <property type="match status" value="1"/>
</dbReference>
<keyword evidence="3" id="KW-0732">Signal</keyword>
<name>A0A6P7XLA6_9AMPH</name>
<protein>
    <submittedName>
        <fullName evidence="12">von Willebrand factor A domain-containing protein 7 isoform X1</fullName>
    </submittedName>
</protein>
<evidence type="ECO:0000256" key="2">
    <source>
        <dbReference type="ARBA" id="ARBA00022525"/>
    </source>
</evidence>
<evidence type="ECO:0000256" key="1">
    <source>
        <dbReference type="ARBA" id="ARBA00004613"/>
    </source>
</evidence>
<dbReference type="OrthoDB" id="301415at2759"/>
<keyword evidence="5" id="KW-1133">Transmembrane helix</keyword>
<gene>
    <name evidence="12" type="primary">VWA7</name>
</gene>
<dbReference type="Gene3D" id="3.40.50.410">
    <property type="entry name" value="von Willebrand factor, type A domain"/>
    <property type="match status" value="1"/>
</dbReference>
<dbReference type="Proteomes" id="UP000515156">
    <property type="component" value="Chromosome 3"/>
</dbReference>
<feature type="domain" description="Hemicentin-1-like von Willebrand factor A" evidence="9">
    <location>
        <begin position="343"/>
        <end position="511"/>
    </location>
</feature>
<evidence type="ECO:0000256" key="4">
    <source>
        <dbReference type="ARBA" id="ARBA00023180"/>
    </source>
</evidence>
<feature type="transmembrane region" description="Helical" evidence="5">
    <location>
        <begin position="21"/>
        <end position="42"/>
    </location>
</feature>
<dbReference type="Pfam" id="PF23560">
    <property type="entry name" value="GBD_Hemicentin"/>
    <property type="match status" value="1"/>
</dbReference>
<dbReference type="Pfam" id="PF23610">
    <property type="entry name" value="VWA7_4"/>
    <property type="match status" value="1"/>
</dbReference>
<proteinExistence type="predicted"/>
<dbReference type="GO" id="GO:0005576">
    <property type="term" value="C:extracellular region"/>
    <property type="evidence" value="ECO:0007669"/>
    <property type="project" value="UniProtKB-SubCell"/>
</dbReference>
<sequence>MKRRSPSGPTMKISAHCSEINACNMAHSLAWILPLLWVLVLLPRGTHNFFPNFWSKVISFSWGSRTHQDITEEAILNVTLELLLDMPHPLGKTLKKEDFVGRTLVPDDLLRAYRGAKASPKPFRAALMEVVNANAAMDFLSSTRNNAALHFDSENIRTANQWLLLTRKEILQAARAENYEVARERLGCLLHSLQDFYSHSNWIEMGYRKAHPDLVTVGKDISSIADAQEHTCSDCSEWTCRDNILPSLNKRRRLTTGYYGSHPKKPLGKCSHGGYFDDSVKDSATGGINKDSKSEIFSPHHYLHAEAARIAKEASVKFLRELRIHLGDKHFLRLLGLGSGSGLSFVIDTTGSMGEEITAARLQTRSIIDQRRNTPEEPDFYILVPFHDPDFGPVYKTRNPDVFWDMLSNLTALGGGDEPEMSLSAIQLALLNTPPHSEIFVFTDASSKDAELANSVESLIQERKSKVSFLITEDPSRAPGRGRREVLSPHRFDLYASLAQKSGGEIIFTNNHDIREVSSIIQDSTNSGMITLFHVQKKEPGPRDWKTYNFHLDSLLERVKIHIHGDIDDFQIIGPTGKRQGRSMTTGPLGVIQNVGRFSKMSLKSPVHVGHWKVEILTQGIHTVHVQGESTLDFLHYFAVSVNGSHPGLFQLSSQPVTGTGLDTMLVVMATGLAPASPARLDLVTLAGPDGEVLDRLALQDTNQTGLYVAELGKVPSGAFSILVSGRDGENRPLLRSSPQVNTVVESTLEIISSTSLIPGSQHSALLRLTNYGTPADFTLKLNCEQACTVNSSHSRAHVGRNETVTGEISVLVSQDTEPGSTVLLTVQADSADAAQTTFAFLQLMVTESPKHIRTSPTTCSVISLEHNCSGLPSHCGHELWTVAARVWDTVGVQIASGRGTVSYSSEGSMGRAVYTADCCSPETDLVFTNQLGGTSLCRLGVAVPSPASSSVGDLPLPRWTLLTLLLIMFWRVLKA</sequence>
<dbReference type="Pfam" id="PF25106">
    <property type="entry name" value="VWA_4"/>
    <property type="match status" value="1"/>
</dbReference>
<dbReference type="Pfam" id="PF25107">
    <property type="entry name" value="VWA7_N"/>
    <property type="match status" value="1"/>
</dbReference>
<feature type="domain" description="Hemicentin/VWA7 galactose-binding" evidence="6">
    <location>
        <begin position="536"/>
        <end position="631"/>
    </location>
</feature>
<dbReference type="SUPFAM" id="SSF53300">
    <property type="entry name" value="vWA-like"/>
    <property type="match status" value="1"/>
</dbReference>
<dbReference type="InterPro" id="IPR036465">
    <property type="entry name" value="vWFA_dom_sf"/>
</dbReference>
<evidence type="ECO:0000256" key="5">
    <source>
        <dbReference type="SAM" id="Phobius"/>
    </source>
</evidence>
<feature type="domain" description="VWA7 beta-sandwich" evidence="7">
    <location>
        <begin position="633"/>
        <end position="741"/>
    </location>
</feature>
<dbReference type="InterPro" id="IPR057615">
    <property type="entry name" value="Ig_VWA7"/>
</dbReference>
<keyword evidence="4" id="KW-0325">Glycoprotein</keyword>
<keyword evidence="5" id="KW-0812">Transmembrane</keyword>
<keyword evidence="11" id="KW-1185">Reference proteome</keyword>
<evidence type="ECO:0000259" key="10">
    <source>
        <dbReference type="Pfam" id="PF25107"/>
    </source>
</evidence>
<organism evidence="11 12">
    <name type="scientific">Microcaecilia unicolor</name>
    <dbReference type="NCBI Taxonomy" id="1415580"/>
    <lineage>
        <taxon>Eukaryota</taxon>
        <taxon>Metazoa</taxon>
        <taxon>Chordata</taxon>
        <taxon>Craniata</taxon>
        <taxon>Vertebrata</taxon>
        <taxon>Euteleostomi</taxon>
        <taxon>Amphibia</taxon>
        <taxon>Gymnophiona</taxon>
        <taxon>Siphonopidae</taxon>
        <taxon>Microcaecilia</taxon>
    </lineage>
</organism>
<dbReference type="InParanoid" id="A0A6P7XLA6"/>
<dbReference type="InterPro" id="IPR052577">
    <property type="entry name" value="VWA7"/>
</dbReference>
<dbReference type="InterPro" id="IPR056475">
    <property type="entry name" value="GBD_Hemicentin/VWA7"/>
</dbReference>
<evidence type="ECO:0000256" key="3">
    <source>
        <dbReference type="ARBA" id="ARBA00022729"/>
    </source>
</evidence>
<dbReference type="GeneID" id="115466277"/>
<dbReference type="InterPro" id="IPR056862">
    <property type="entry name" value="VWA7_N"/>
</dbReference>
<dbReference type="InterPro" id="IPR057613">
    <property type="entry name" value="VWA7_4"/>
</dbReference>
<dbReference type="CTD" id="80737"/>